<organism evidence="1 2">
    <name type="scientific">Blepharisma stoltei</name>
    <dbReference type="NCBI Taxonomy" id="1481888"/>
    <lineage>
        <taxon>Eukaryota</taxon>
        <taxon>Sar</taxon>
        <taxon>Alveolata</taxon>
        <taxon>Ciliophora</taxon>
        <taxon>Postciliodesmatophora</taxon>
        <taxon>Heterotrichea</taxon>
        <taxon>Heterotrichida</taxon>
        <taxon>Blepharismidae</taxon>
        <taxon>Blepharisma</taxon>
    </lineage>
</organism>
<name>A0AAU9IRY8_9CILI</name>
<protein>
    <submittedName>
        <fullName evidence="1">Uncharacterized protein</fullName>
    </submittedName>
</protein>
<dbReference type="AlphaFoldDB" id="A0AAU9IRY8"/>
<keyword evidence="2" id="KW-1185">Reference proteome</keyword>
<sequence>MMWKARKKKIKNEAIIERKKKTLEKQKAAWSSSKWRWIEAGKIEGDSEDELMEALMEALKKKLMEKLREESERKKEGWTMTNWIRQDP</sequence>
<proteinExistence type="predicted"/>
<dbReference type="EMBL" id="CAJZBQ010000013">
    <property type="protein sequence ID" value="CAG9314924.1"/>
    <property type="molecule type" value="Genomic_DNA"/>
</dbReference>
<dbReference type="Proteomes" id="UP001162131">
    <property type="component" value="Unassembled WGS sequence"/>
</dbReference>
<reference evidence="1" key="1">
    <citation type="submission" date="2021-09" db="EMBL/GenBank/DDBJ databases">
        <authorList>
            <consortium name="AG Swart"/>
            <person name="Singh M."/>
            <person name="Singh A."/>
            <person name="Seah K."/>
            <person name="Emmerich C."/>
        </authorList>
    </citation>
    <scope>NUCLEOTIDE SEQUENCE</scope>
    <source>
        <strain evidence="1">ATCC30299</strain>
    </source>
</reference>
<evidence type="ECO:0000313" key="1">
    <source>
        <dbReference type="EMBL" id="CAG9314924.1"/>
    </source>
</evidence>
<accession>A0AAU9IRY8</accession>
<gene>
    <name evidence="1" type="ORF">BSTOLATCC_MIC13278</name>
</gene>
<evidence type="ECO:0000313" key="2">
    <source>
        <dbReference type="Proteomes" id="UP001162131"/>
    </source>
</evidence>
<comment type="caution">
    <text evidence="1">The sequence shown here is derived from an EMBL/GenBank/DDBJ whole genome shotgun (WGS) entry which is preliminary data.</text>
</comment>